<reference evidence="1 2" key="1">
    <citation type="submission" date="2019-08" db="EMBL/GenBank/DDBJ databases">
        <title>A chromosome-level genome assembly, high-density linkage maps, and genome scans reveal the genomic architecture of hybrid incompatibilities underlying speciation via character displacement in darters (Percidae: Etheostominae).</title>
        <authorList>
            <person name="Moran R.L."/>
            <person name="Catchen J.M."/>
            <person name="Fuller R.C."/>
        </authorList>
    </citation>
    <scope>NUCLEOTIDE SEQUENCE [LARGE SCALE GENOMIC DNA]</scope>
    <source>
        <strain evidence="1">EspeVRDwgs_2016</strain>
        <tissue evidence="1">Muscle</tissue>
    </source>
</reference>
<protein>
    <submittedName>
        <fullName evidence="1">Uncharacterized protein</fullName>
    </submittedName>
</protein>
<dbReference type="Proteomes" id="UP000327493">
    <property type="component" value="Chromosome 17"/>
</dbReference>
<gene>
    <name evidence="1" type="ORF">FQN60_015227</name>
</gene>
<keyword evidence="2" id="KW-1185">Reference proteome</keyword>
<accession>A0A5J5CST4</accession>
<feature type="non-terminal residue" evidence="1">
    <location>
        <position position="73"/>
    </location>
</feature>
<name>A0A5J5CST4_9PERO</name>
<proteinExistence type="predicted"/>
<evidence type="ECO:0000313" key="1">
    <source>
        <dbReference type="EMBL" id="KAA8584019.1"/>
    </source>
</evidence>
<dbReference type="AlphaFoldDB" id="A0A5J5CST4"/>
<dbReference type="EMBL" id="VOFY01000017">
    <property type="protein sequence ID" value="KAA8584019.1"/>
    <property type="molecule type" value="Genomic_DNA"/>
</dbReference>
<sequence>MTPKDAYSSAPTVELGDKWVWGHAVSSAQLYRGMCSHAASARNCNSISRREVVKADPPLGLLSYADGGGAACS</sequence>
<comment type="caution">
    <text evidence="1">The sequence shown here is derived from an EMBL/GenBank/DDBJ whole genome shotgun (WGS) entry which is preliminary data.</text>
</comment>
<evidence type="ECO:0000313" key="2">
    <source>
        <dbReference type="Proteomes" id="UP000327493"/>
    </source>
</evidence>
<organism evidence="1 2">
    <name type="scientific">Etheostoma spectabile</name>
    <name type="common">orangethroat darter</name>
    <dbReference type="NCBI Taxonomy" id="54343"/>
    <lineage>
        <taxon>Eukaryota</taxon>
        <taxon>Metazoa</taxon>
        <taxon>Chordata</taxon>
        <taxon>Craniata</taxon>
        <taxon>Vertebrata</taxon>
        <taxon>Euteleostomi</taxon>
        <taxon>Actinopterygii</taxon>
        <taxon>Neopterygii</taxon>
        <taxon>Teleostei</taxon>
        <taxon>Neoteleostei</taxon>
        <taxon>Acanthomorphata</taxon>
        <taxon>Eupercaria</taxon>
        <taxon>Perciformes</taxon>
        <taxon>Percoidei</taxon>
        <taxon>Percidae</taxon>
        <taxon>Etheostomatinae</taxon>
        <taxon>Etheostoma</taxon>
    </lineage>
</organism>